<proteinExistence type="inferred from homology"/>
<evidence type="ECO:0000256" key="1">
    <source>
        <dbReference type="ARBA" id="ARBA00000373"/>
    </source>
</evidence>
<protein>
    <recommendedName>
        <fullName evidence="6">Ribose 1,5-bisphosphate phosphokinase PhnN</fullName>
        <ecNumber evidence="6">2.7.4.23</ecNumber>
    </recommendedName>
    <alternativeName>
        <fullName evidence="6">Ribose 1,5-bisphosphokinase</fullName>
    </alternativeName>
</protein>
<keyword evidence="3 6" id="KW-0808">Transferase</keyword>
<name>A0ABT3H023_9RHOB</name>
<feature type="binding site" evidence="6">
    <location>
        <begin position="10"/>
        <end position="17"/>
    </location>
    <ligand>
        <name>ATP</name>
        <dbReference type="ChEBI" id="CHEBI:30616"/>
    </ligand>
</feature>
<dbReference type="SUPFAM" id="SSF52540">
    <property type="entry name" value="P-loop containing nucleoside triphosphate hydrolases"/>
    <property type="match status" value="1"/>
</dbReference>
<gene>
    <name evidence="6 8" type="primary">phnN</name>
    <name evidence="8" type="ORF">OKW52_12990</name>
</gene>
<comment type="similarity">
    <text evidence="6">Belongs to the ribose 1,5-bisphosphokinase family.</text>
</comment>
<accession>A0ABT3H023</accession>
<evidence type="ECO:0000256" key="3">
    <source>
        <dbReference type="ARBA" id="ARBA00022679"/>
    </source>
</evidence>
<dbReference type="RefSeq" id="WP_264506094.1">
    <property type="nucleotide sequence ID" value="NZ_JAPDFL010000001.1"/>
</dbReference>
<dbReference type="NCBIfam" id="TIGR02322">
    <property type="entry name" value="phosphon_PhnN"/>
    <property type="match status" value="1"/>
</dbReference>
<keyword evidence="4 6" id="KW-0547">Nucleotide-binding</keyword>
<dbReference type="InterPro" id="IPR012699">
    <property type="entry name" value="PhnN"/>
</dbReference>
<dbReference type="InterPro" id="IPR008145">
    <property type="entry name" value="GK/Ca_channel_bsu"/>
</dbReference>
<sequence>MRGRLFAVVGPSGAGKDTLLAGVCGGTGPHWVRRVITRPSSAGGEPFEGVDAAEFDRRDASGAFALTWRAHGLAYGIPASELAPLEAGRDVVFNGSRAALERAAAAFPALQVIVVTAPVAVLATRLAGRGRESAGQIAERLARDVAPLPPHLPVIEIVNDAAPAEGIARLKAALQPNLARRS</sequence>
<keyword evidence="5 6" id="KW-0067">ATP-binding</keyword>
<comment type="pathway">
    <text evidence="2 6">Metabolic intermediate biosynthesis; 5-phospho-alpha-D-ribose 1-diphosphate biosynthesis; 5-phospho-alpha-D-ribose 1-diphosphate from D-ribose 5-phosphate (route II): step 3/3.</text>
</comment>
<reference evidence="8 9" key="1">
    <citation type="submission" date="2022-10" db="EMBL/GenBank/DDBJ databases">
        <title>Pararhodobacter sp. nov., isolated from marine algae.</title>
        <authorList>
            <person name="Choi B.J."/>
            <person name="Kim J.M."/>
            <person name="Lee J.K."/>
            <person name="Choi D.G."/>
            <person name="Jeon C.O."/>
        </authorList>
    </citation>
    <scope>NUCLEOTIDE SEQUENCE [LARGE SCALE GENOMIC DNA]</scope>
    <source>
        <strain evidence="8 9">ZQ420</strain>
    </source>
</reference>
<dbReference type="InterPro" id="IPR027417">
    <property type="entry name" value="P-loop_NTPase"/>
</dbReference>
<evidence type="ECO:0000259" key="7">
    <source>
        <dbReference type="SMART" id="SM00072"/>
    </source>
</evidence>
<keyword evidence="9" id="KW-1185">Reference proteome</keyword>
<dbReference type="EC" id="2.7.4.23" evidence="6"/>
<organism evidence="8 9">
    <name type="scientific">Pararhodobacter zhoushanensis</name>
    <dbReference type="NCBI Taxonomy" id="2479545"/>
    <lineage>
        <taxon>Bacteria</taxon>
        <taxon>Pseudomonadati</taxon>
        <taxon>Pseudomonadota</taxon>
        <taxon>Alphaproteobacteria</taxon>
        <taxon>Rhodobacterales</taxon>
        <taxon>Paracoccaceae</taxon>
        <taxon>Pararhodobacter</taxon>
    </lineage>
</organism>
<evidence type="ECO:0000256" key="5">
    <source>
        <dbReference type="ARBA" id="ARBA00022840"/>
    </source>
</evidence>
<comment type="catalytic activity">
    <reaction evidence="1 6">
        <text>alpha-D-ribose 1,5-bisphosphate + ATP = 5-phospho-alpha-D-ribose 1-diphosphate + ADP</text>
        <dbReference type="Rhea" id="RHEA:20109"/>
        <dbReference type="ChEBI" id="CHEBI:30616"/>
        <dbReference type="ChEBI" id="CHEBI:58017"/>
        <dbReference type="ChEBI" id="CHEBI:68688"/>
        <dbReference type="ChEBI" id="CHEBI:456216"/>
        <dbReference type="EC" id="2.7.4.23"/>
    </reaction>
</comment>
<dbReference type="SMART" id="SM00072">
    <property type="entry name" value="GuKc"/>
    <property type="match status" value="1"/>
</dbReference>
<dbReference type="Gene3D" id="3.40.50.300">
    <property type="entry name" value="P-loop containing nucleotide triphosphate hydrolases"/>
    <property type="match status" value="1"/>
</dbReference>
<comment type="caution">
    <text evidence="8">The sequence shown here is derived from an EMBL/GenBank/DDBJ whole genome shotgun (WGS) entry which is preliminary data.</text>
</comment>
<dbReference type="HAMAP" id="MF_00836">
    <property type="entry name" value="PhnN"/>
    <property type="match status" value="1"/>
</dbReference>
<evidence type="ECO:0000313" key="8">
    <source>
        <dbReference type="EMBL" id="MCW1933147.1"/>
    </source>
</evidence>
<evidence type="ECO:0000256" key="2">
    <source>
        <dbReference type="ARBA" id="ARBA00005069"/>
    </source>
</evidence>
<comment type="function">
    <text evidence="6">Catalyzes the phosphorylation of ribose 1,5-bisphosphate to 5-phospho-D-ribosyl alpha-1-diphosphate (PRPP).</text>
</comment>
<feature type="domain" description="Guanylate kinase/L-type calcium channel beta subunit" evidence="7">
    <location>
        <begin position="2"/>
        <end position="178"/>
    </location>
</feature>
<dbReference type="EMBL" id="JAPDFL010000001">
    <property type="protein sequence ID" value="MCW1933147.1"/>
    <property type="molecule type" value="Genomic_DNA"/>
</dbReference>
<evidence type="ECO:0000313" key="9">
    <source>
        <dbReference type="Proteomes" id="UP001208938"/>
    </source>
</evidence>
<dbReference type="Proteomes" id="UP001208938">
    <property type="component" value="Unassembled WGS sequence"/>
</dbReference>
<evidence type="ECO:0000256" key="6">
    <source>
        <dbReference type="HAMAP-Rule" id="MF_00836"/>
    </source>
</evidence>
<evidence type="ECO:0000256" key="4">
    <source>
        <dbReference type="ARBA" id="ARBA00022741"/>
    </source>
</evidence>